<organism evidence="1 2">
    <name type="scientific">Scheffersomyces stipitis (strain ATCC 58785 / CBS 6054 / NBRC 10063 / NRRL Y-11545)</name>
    <name type="common">Yeast</name>
    <name type="synonym">Pichia stipitis</name>
    <dbReference type="NCBI Taxonomy" id="322104"/>
    <lineage>
        <taxon>Eukaryota</taxon>
        <taxon>Fungi</taxon>
        <taxon>Dikarya</taxon>
        <taxon>Ascomycota</taxon>
        <taxon>Saccharomycotina</taxon>
        <taxon>Pichiomycetes</taxon>
        <taxon>Debaryomycetaceae</taxon>
        <taxon>Scheffersomyces</taxon>
    </lineage>
</organism>
<sequence length="104" mass="11920">MAMKPFTLRSPEAVFRFISPITSRYPHSPLTAILSKVPSLRNSVEDEVQRICYRAMKYLRSIQNIHSSMSEYFFDADLMDIGRLPKGILDVSSNIQFQKCSMGL</sequence>
<dbReference type="Proteomes" id="UP000002258">
    <property type="component" value="Chromosome 3"/>
</dbReference>
<dbReference type="EMBL" id="CP000497">
    <property type="protein sequence ID" value="ABN65677.1"/>
    <property type="molecule type" value="Genomic_DNA"/>
</dbReference>
<dbReference type="GeneID" id="4837898"/>
<gene>
    <name evidence="1" type="ORF">PICST_30566</name>
</gene>
<dbReference type="AlphaFoldDB" id="A3LR53"/>
<evidence type="ECO:0000313" key="2">
    <source>
        <dbReference type="Proteomes" id="UP000002258"/>
    </source>
</evidence>
<name>A3LR53_PICST</name>
<accession>A3LR53</accession>
<dbReference type="KEGG" id="pic:PICST_30566"/>
<proteinExistence type="predicted"/>
<dbReference type="InParanoid" id="A3LR53"/>
<dbReference type="HOGENOM" id="CLU_2251044_0_0_1"/>
<protein>
    <submittedName>
        <fullName evidence="1">Uncharacterized protein</fullName>
    </submittedName>
</protein>
<reference evidence="1 2" key="1">
    <citation type="journal article" date="2007" name="Nat. Biotechnol.">
        <title>Genome sequence of the lignocellulose-bioconverting and xylose-fermenting yeast Pichia stipitis.</title>
        <authorList>
            <person name="Jeffries T.W."/>
            <person name="Grigoriev I.V."/>
            <person name="Grimwood J."/>
            <person name="Laplaza J.M."/>
            <person name="Aerts A."/>
            <person name="Salamov A."/>
            <person name="Schmutz J."/>
            <person name="Lindquist E."/>
            <person name="Dehal P."/>
            <person name="Shapiro H."/>
            <person name="Jin Y.S."/>
            <person name="Passoth V."/>
            <person name="Richardson P.M."/>
        </authorList>
    </citation>
    <scope>NUCLEOTIDE SEQUENCE [LARGE SCALE GENOMIC DNA]</scope>
    <source>
        <strain evidence="2">ATCC 58785 / CBS 6054 / NBRC 10063 / NRRL Y-11545</strain>
    </source>
</reference>
<dbReference type="RefSeq" id="XP_001383706.1">
    <property type="nucleotide sequence ID" value="XM_001383669.1"/>
</dbReference>
<evidence type="ECO:0000313" key="1">
    <source>
        <dbReference type="EMBL" id="ABN65677.1"/>
    </source>
</evidence>
<keyword evidence="2" id="KW-1185">Reference proteome</keyword>